<dbReference type="PATRIC" id="fig|1265738.3.peg.2455"/>
<comment type="caution">
    <text evidence="1">The sequence shown here is derived from an EMBL/GenBank/DDBJ whole genome shotgun (WGS) entry which is preliminary data.</text>
</comment>
<protein>
    <submittedName>
        <fullName evidence="1">Uncharacterized protein</fullName>
    </submittedName>
</protein>
<proteinExistence type="predicted"/>
<name>M5S377_9BACT</name>
<organism evidence="1 2">
    <name type="scientific">Rhodopirellula maiorica SM1</name>
    <dbReference type="NCBI Taxonomy" id="1265738"/>
    <lineage>
        <taxon>Bacteria</taxon>
        <taxon>Pseudomonadati</taxon>
        <taxon>Planctomycetota</taxon>
        <taxon>Planctomycetia</taxon>
        <taxon>Pirellulales</taxon>
        <taxon>Pirellulaceae</taxon>
        <taxon>Novipirellula</taxon>
    </lineage>
</organism>
<keyword evidence="2" id="KW-1185">Reference proteome</keyword>
<evidence type="ECO:0000313" key="2">
    <source>
        <dbReference type="Proteomes" id="UP000011991"/>
    </source>
</evidence>
<dbReference type="AlphaFoldDB" id="M5S377"/>
<sequence length="209" mass="23528">MQRSGDPASRRQPIHQHFRILPDLPRYRELIPPTTFCRFKFSFCFLGGFDQTCPAARDDRRVTQTIDVQNIASHAITEENQMAKFYVQCGSIETILVAESPESAAMNALDQMLQSHLWIYDDSGLSEQDCRDHLMIEALLHLAPTVRVSEQGFSRGDAIEIGTPETIEMWHRLMVGMKRLFASAGMPTRSMTSIGCAPAVAFTAPRVPR</sequence>
<dbReference type="Proteomes" id="UP000011991">
    <property type="component" value="Unassembled WGS sequence"/>
</dbReference>
<accession>M5S377</accession>
<gene>
    <name evidence="1" type="ORF">RMSM_02444</name>
</gene>
<evidence type="ECO:0000313" key="1">
    <source>
        <dbReference type="EMBL" id="EMI20639.1"/>
    </source>
</evidence>
<reference evidence="1 2" key="1">
    <citation type="journal article" date="2013" name="Mar. Genomics">
        <title>Expression of sulfatases in Rhodopirellula baltica and the diversity of sulfatases in the genus Rhodopirellula.</title>
        <authorList>
            <person name="Wegner C.E."/>
            <person name="Richter-Heitmann T."/>
            <person name="Klindworth A."/>
            <person name="Klockow C."/>
            <person name="Richter M."/>
            <person name="Achstetter T."/>
            <person name="Glockner F.O."/>
            <person name="Harder J."/>
        </authorList>
    </citation>
    <scope>NUCLEOTIDE SEQUENCE [LARGE SCALE GENOMIC DNA]</scope>
    <source>
        <strain evidence="1 2">SM1</strain>
    </source>
</reference>
<dbReference type="EMBL" id="ANOG01000343">
    <property type="protein sequence ID" value="EMI20639.1"/>
    <property type="molecule type" value="Genomic_DNA"/>
</dbReference>